<evidence type="ECO:0000259" key="3">
    <source>
        <dbReference type="Pfam" id="PF25917"/>
    </source>
</evidence>
<dbReference type="STRING" id="1004.SAMN05661012_01639"/>
<dbReference type="GO" id="GO:0015562">
    <property type="term" value="F:efflux transmembrane transporter activity"/>
    <property type="evidence" value="ECO:0007669"/>
    <property type="project" value="TreeGrafter"/>
</dbReference>
<dbReference type="Gene3D" id="1.10.287.470">
    <property type="entry name" value="Helix hairpin bin"/>
    <property type="match status" value="1"/>
</dbReference>
<evidence type="ECO:0000259" key="4">
    <source>
        <dbReference type="Pfam" id="PF25954"/>
    </source>
</evidence>
<feature type="transmembrane region" description="Helical" evidence="2">
    <location>
        <begin position="6"/>
        <end position="24"/>
    </location>
</feature>
<reference evidence="6 8" key="1">
    <citation type="submission" date="2016-11" db="EMBL/GenBank/DDBJ databases">
        <authorList>
            <person name="Jaros S."/>
            <person name="Januszkiewicz K."/>
            <person name="Wedrychowicz H."/>
        </authorList>
    </citation>
    <scope>NUCLEOTIDE SEQUENCE [LARGE SCALE GENOMIC DNA]</scope>
    <source>
        <strain evidence="6 8">DSM 784</strain>
    </source>
</reference>
<protein>
    <submittedName>
        <fullName evidence="7">Efflux RND transporter periplasmic adaptor subunit</fullName>
    </submittedName>
    <submittedName>
        <fullName evidence="6">RND family efflux transporter, MFP subunit</fullName>
    </submittedName>
</protein>
<dbReference type="SUPFAM" id="SSF111369">
    <property type="entry name" value="HlyD-like secretion proteins"/>
    <property type="match status" value="1"/>
</dbReference>
<dbReference type="InterPro" id="IPR058792">
    <property type="entry name" value="Beta-barrel_RND_2"/>
</dbReference>
<evidence type="ECO:0000313" key="6">
    <source>
        <dbReference type="EMBL" id="SFW40787.1"/>
    </source>
</evidence>
<evidence type="ECO:0000259" key="5">
    <source>
        <dbReference type="Pfam" id="PF25989"/>
    </source>
</evidence>
<dbReference type="InterPro" id="IPR006143">
    <property type="entry name" value="RND_pump_MFP"/>
</dbReference>
<dbReference type="AlphaFoldDB" id="A0A1K1NZX5"/>
<evidence type="ECO:0000313" key="8">
    <source>
        <dbReference type="Proteomes" id="UP000183788"/>
    </source>
</evidence>
<comment type="similarity">
    <text evidence="1">Belongs to the membrane fusion protein (MFP) (TC 8.A.1) family.</text>
</comment>
<dbReference type="Pfam" id="PF25917">
    <property type="entry name" value="BSH_RND"/>
    <property type="match status" value="1"/>
</dbReference>
<accession>A0A1K1NZX5</accession>
<dbReference type="EMBL" id="FPIZ01000004">
    <property type="protein sequence ID" value="SFW40787.1"/>
    <property type="molecule type" value="Genomic_DNA"/>
</dbReference>
<dbReference type="Pfam" id="PF25954">
    <property type="entry name" value="Beta-barrel_RND_2"/>
    <property type="match status" value="1"/>
</dbReference>
<dbReference type="GO" id="GO:1990281">
    <property type="term" value="C:efflux pump complex"/>
    <property type="evidence" value="ECO:0007669"/>
    <property type="project" value="TreeGrafter"/>
</dbReference>
<reference evidence="7 9" key="2">
    <citation type="submission" date="2023-11" db="EMBL/GenBank/DDBJ databases">
        <title>MicrobeMod: A computational toolkit for identifying prokaryotic methylation and restriction-modification with nanopore sequencing.</title>
        <authorList>
            <person name="Crits-Christoph A."/>
            <person name="Kang S.C."/>
            <person name="Lee H."/>
            <person name="Ostrov N."/>
        </authorList>
    </citation>
    <scope>NUCLEOTIDE SEQUENCE [LARGE SCALE GENOMIC DNA]</scope>
    <source>
        <strain evidence="7 9">ATCC 23090</strain>
    </source>
</reference>
<gene>
    <name evidence="6" type="ORF">SAMN05661012_01639</name>
    <name evidence="7" type="ORF">SR876_21650</name>
</gene>
<feature type="domain" description="YknX-like C-terminal permuted SH3-like" evidence="5">
    <location>
        <begin position="286"/>
        <end position="351"/>
    </location>
</feature>
<dbReference type="Proteomes" id="UP000183788">
    <property type="component" value="Unassembled WGS sequence"/>
</dbReference>
<dbReference type="NCBIfam" id="TIGR01730">
    <property type="entry name" value="RND_mfp"/>
    <property type="match status" value="1"/>
</dbReference>
<feature type="domain" description="CusB-like beta-barrel" evidence="4">
    <location>
        <begin position="204"/>
        <end position="275"/>
    </location>
</feature>
<dbReference type="Gene3D" id="2.40.50.100">
    <property type="match status" value="1"/>
</dbReference>
<keyword evidence="2" id="KW-0812">Transmembrane</keyword>
<dbReference type="RefSeq" id="WP_072358758.1">
    <property type="nucleotide sequence ID" value="NZ_CP139972.1"/>
</dbReference>
<dbReference type="PANTHER" id="PTHR30469">
    <property type="entry name" value="MULTIDRUG RESISTANCE PROTEIN MDTA"/>
    <property type="match status" value="1"/>
</dbReference>
<dbReference type="InterPro" id="IPR058625">
    <property type="entry name" value="MdtA-like_BSH"/>
</dbReference>
<dbReference type="PANTHER" id="PTHR30469:SF15">
    <property type="entry name" value="HLYD FAMILY OF SECRETION PROTEINS"/>
    <property type="match status" value="1"/>
</dbReference>
<evidence type="ECO:0000313" key="9">
    <source>
        <dbReference type="Proteomes" id="UP001326715"/>
    </source>
</evidence>
<dbReference type="EMBL" id="CP140154">
    <property type="protein sequence ID" value="WQG87534.1"/>
    <property type="molecule type" value="Genomic_DNA"/>
</dbReference>
<dbReference type="Gene3D" id="2.40.30.170">
    <property type="match status" value="1"/>
</dbReference>
<feature type="domain" description="Multidrug resistance protein MdtA-like barrel-sandwich hybrid" evidence="3">
    <location>
        <begin position="78"/>
        <end position="197"/>
    </location>
</feature>
<keyword evidence="2" id="KW-1133">Transmembrane helix</keyword>
<evidence type="ECO:0000313" key="7">
    <source>
        <dbReference type="EMBL" id="WQG87534.1"/>
    </source>
</evidence>
<organism evidence="6 8">
    <name type="scientific">Chitinophaga sancti</name>
    <dbReference type="NCBI Taxonomy" id="1004"/>
    <lineage>
        <taxon>Bacteria</taxon>
        <taxon>Pseudomonadati</taxon>
        <taxon>Bacteroidota</taxon>
        <taxon>Chitinophagia</taxon>
        <taxon>Chitinophagales</taxon>
        <taxon>Chitinophagaceae</taxon>
        <taxon>Chitinophaga</taxon>
    </lineage>
</organism>
<dbReference type="Proteomes" id="UP001326715">
    <property type="component" value="Chromosome"/>
</dbReference>
<dbReference type="Gene3D" id="2.40.420.20">
    <property type="match status" value="1"/>
</dbReference>
<keyword evidence="9" id="KW-1185">Reference proteome</keyword>
<evidence type="ECO:0000256" key="1">
    <source>
        <dbReference type="ARBA" id="ARBA00009477"/>
    </source>
</evidence>
<dbReference type="Pfam" id="PF25989">
    <property type="entry name" value="YknX_C"/>
    <property type="match status" value="1"/>
</dbReference>
<evidence type="ECO:0000256" key="2">
    <source>
        <dbReference type="SAM" id="Phobius"/>
    </source>
</evidence>
<sequence>MKKIIIWTLVTIAAVVLIMWKLGANKKANEEKTKFVKESNAGEISVLTEKVSKEDFSQGFLANGNFAPVRELDYLAETSGRITKLLVDEGSVVRQGQVIAYVDGEILGTDLQSAKVNLEQLRVDKERYEAAFKTGGVTKKQVDDASLQYELAKTRYTAATRRVSDTYIKAPISGIINKKYVEQGAYLSPGNKLFDIVDVSRLKLAVSVPEIQVVSLKEGDKVNVTTNVFPEVSYEGKITFIAAKGDNTLNYPVEMEVANISGKQLRAGMFGTAHFDIKNAAPMILVPRTSFIGGVNSNQVYVFENNTAKLRKVVAGRIFGDKVEIREGLNEGETVITAGQINLTDGAKVTVQQQAKG</sequence>
<keyword evidence="2" id="KW-0472">Membrane</keyword>
<proteinExistence type="inferred from homology"/>
<dbReference type="OrthoDB" id="9784685at2"/>
<name>A0A1K1NZX5_9BACT</name>
<dbReference type="InterPro" id="IPR058637">
    <property type="entry name" value="YknX-like_C"/>
</dbReference>